<dbReference type="Pfam" id="PF00179">
    <property type="entry name" value="UQ_con"/>
    <property type="match status" value="1"/>
</dbReference>
<dbReference type="InterPro" id="IPR023313">
    <property type="entry name" value="UBQ-conjugating_AS"/>
</dbReference>
<comment type="caution">
    <text evidence="10">The sequence shown here is derived from an EMBL/GenBank/DDBJ whole genome shotgun (WGS) entry which is preliminary data.</text>
</comment>
<evidence type="ECO:0000256" key="3">
    <source>
        <dbReference type="ARBA" id="ARBA00022741"/>
    </source>
</evidence>
<keyword evidence="11" id="KW-1185">Reference proteome</keyword>
<evidence type="ECO:0000256" key="1">
    <source>
        <dbReference type="ARBA" id="ARBA00012486"/>
    </source>
</evidence>
<dbReference type="PROSITE" id="PS00183">
    <property type="entry name" value="UBC_1"/>
    <property type="match status" value="1"/>
</dbReference>
<evidence type="ECO:0000259" key="9">
    <source>
        <dbReference type="PROSITE" id="PS50127"/>
    </source>
</evidence>
<proteinExistence type="inferred from homology"/>
<dbReference type="InParanoid" id="A0A2R5G8Z1"/>
<dbReference type="Gene3D" id="3.10.110.10">
    <property type="entry name" value="Ubiquitin Conjugating Enzyme"/>
    <property type="match status" value="1"/>
</dbReference>
<dbReference type="EC" id="2.3.2.23" evidence="1"/>
<feature type="active site" description="Glycyl thioester intermediate" evidence="6">
    <location>
        <position position="91"/>
    </location>
</feature>
<dbReference type="InterPro" id="IPR016135">
    <property type="entry name" value="UBQ-conjugating_enzyme/RWD"/>
</dbReference>
<feature type="region of interest" description="Disordered" evidence="8">
    <location>
        <begin position="159"/>
        <end position="224"/>
    </location>
</feature>
<dbReference type="SUPFAM" id="SSF54495">
    <property type="entry name" value="UBC-like"/>
    <property type="match status" value="1"/>
</dbReference>
<organism evidence="10 11">
    <name type="scientific">Hondaea fermentalgiana</name>
    <dbReference type="NCBI Taxonomy" id="2315210"/>
    <lineage>
        <taxon>Eukaryota</taxon>
        <taxon>Sar</taxon>
        <taxon>Stramenopiles</taxon>
        <taxon>Bigyra</taxon>
        <taxon>Labyrinthulomycetes</taxon>
        <taxon>Thraustochytrida</taxon>
        <taxon>Thraustochytriidae</taxon>
        <taxon>Hondaea</taxon>
    </lineage>
</organism>
<evidence type="ECO:0000256" key="6">
    <source>
        <dbReference type="PROSITE-ProRule" id="PRU10133"/>
    </source>
</evidence>
<sequence length="224" mass="24480">MMRKARLMRELEMLSRDPPPGVAVWPSTDKDGVERNDVLDATVQGPPDSPYEAGAFKMRVTVPGRYPHEPPGVQFVTKVYHPNVDGAGRICLDSLKMPPKGAWQPSLNIGQVLSQIRLLLAEPNPDDPLMPEISEELRNDPTRFRQRAKEHTERYAAVVDASADADKPADAQSAEPDAVQDCKDTDSSNATKRKNAPSQDGNDEASKAASTTTDIKRHKATAAS</sequence>
<dbReference type="EMBL" id="BEYU01000031">
    <property type="protein sequence ID" value="GBG27470.1"/>
    <property type="molecule type" value="Genomic_DNA"/>
</dbReference>
<dbReference type="AlphaFoldDB" id="A0A2R5G8Z1"/>
<dbReference type="SMART" id="SM00212">
    <property type="entry name" value="UBCc"/>
    <property type="match status" value="1"/>
</dbReference>
<feature type="domain" description="UBC core" evidence="9">
    <location>
        <begin position="2"/>
        <end position="157"/>
    </location>
</feature>
<dbReference type="GO" id="GO:0005524">
    <property type="term" value="F:ATP binding"/>
    <property type="evidence" value="ECO:0007669"/>
    <property type="project" value="UniProtKB-UniRule"/>
</dbReference>
<dbReference type="InterPro" id="IPR050113">
    <property type="entry name" value="Ub_conjugating_enzyme"/>
</dbReference>
<comment type="similarity">
    <text evidence="7">Belongs to the ubiquitin-conjugating enzyme family.</text>
</comment>
<evidence type="ECO:0000313" key="11">
    <source>
        <dbReference type="Proteomes" id="UP000241890"/>
    </source>
</evidence>
<reference evidence="10 11" key="1">
    <citation type="submission" date="2017-12" db="EMBL/GenBank/DDBJ databases">
        <title>Sequencing, de novo assembly and annotation of complete genome of a new Thraustochytrid species, strain FCC1311.</title>
        <authorList>
            <person name="Sedici K."/>
            <person name="Godart F."/>
            <person name="Aiese Cigliano R."/>
            <person name="Sanseverino W."/>
            <person name="Barakat M."/>
            <person name="Ortet P."/>
            <person name="Marechal E."/>
            <person name="Cagnac O."/>
            <person name="Amato A."/>
        </authorList>
    </citation>
    <scope>NUCLEOTIDE SEQUENCE [LARGE SCALE GENOMIC DNA]</scope>
</reference>
<keyword evidence="2" id="KW-0808">Transferase</keyword>
<dbReference type="OrthoDB" id="7851174at2759"/>
<dbReference type="FunFam" id="3.10.110.10:FF:000041">
    <property type="entry name" value="Ubiquitin-conjugating enzyme E2 T"/>
    <property type="match status" value="1"/>
</dbReference>
<evidence type="ECO:0000313" key="10">
    <source>
        <dbReference type="EMBL" id="GBG27470.1"/>
    </source>
</evidence>
<dbReference type="InterPro" id="IPR000608">
    <property type="entry name" value="UBC"/>
</dbReference>
<evidence type="ECO:0000256" key="7">
    <source>
        <dbReference type="RuleBase" id="RU362109"/>
    </source>
</evidence>
<dbReference type="CDD" id="cd23805">
    <property type="entry name" value="UBCc_UBE2T"/>
    <property type="match status" value="1"/>
</dbReference>
<name>A0A2R5G8Z1_9STRA</name>
<gene>
    <name evidence="10" type="ORF">FCC1311_036922</name>
</gene>
<keyword evidence="5 7" id="KW-0067">ATP-binding</keyword>
<protein>
    <recommendedName>
        <fullName evidence="1">E2 ubiquitin-conjugating enzyme</fullName>
        <ecNumber evidence="1">2.3.2.23</ecNumber>
    </recommendedName>
</protein>
<keyword evidence="3 7" id="KW-0547">Nucleotide-binding</keyword>
<evidence type="ECO:0000256" key="2">
    <source>
        <dbReference type="ARBA" id="ARBA00022679"/>
    </source>
</evidence>
<accession>A0A2R5G8Z1</accession>
<dbReference type="Proteomes" id="UP000241890">
    <property type="component" value="Unassembled WGS sequence"/>
</dbReference>
<evidence type="ECO:0000256" key="8">
    <source>
        <dbReference type="SAM" id="MobiDB-lite"/>
    </source>
</evidence>
<evidence type="ECO:0000256" key="5">
    <source>
        <dbReference type="ARBA" id="ARBA00022840"/>
    </source>
</evidence>
<keyword evidence="4 7" id="KW-0833">Ubl conjugation pathway</keyword>
<dbReference type="PROSITE" id="PS50127">
    <property type="entry name" value="UBC_2"/>
    <property type="match status" value="1"/>
</dbReference>
<dbReference type="GO" id="GO:0061631">
    <property type="term" value="F:ubiquitin conjugating enzyme activity"/>
    <property type="evidence" value="ECO:0007669"/>
    <property type="project" value="UniProtKB-EC"/>
</dbReference>
<evidence type="ECO:0000256" key="4">
    <source>
        <dbReference type="ARBA" id="ARBA00022786"/>
    </source>
</evidence>
<dbReference type="PANTHER" id="PTHR24067">
    <property type="entry name" value="UBIQUITIN-CONJUGATING ENZYME E2"/>
    <property type="match status" value="1"/>
</dbReference>